<dbReference type="SMART" id="SM00448">
    <property type="entry name" value="REC"/>
    <property type="match status" value="1"/>
</dbReference>
<dbReference type="GO" id="GO:0005737">
    <property type="term" value="C:cytoplasm"/>
    <property type="evidence" value="ECO:0007669"/>
    <property type="project" value="TreeGrafter"/>
</dbReference>
<dbReference type="RefSeq" id="XP_004342563.1">
    <property type="nucleotide sequence ID" value="XM_004342514.1"/>
</dbReference>
<keyword evidence="6" id="KW-1185">Reference proteome</keyword>
<keyword evidence="2" id="KW-0472">Membrane</keyword>
<proteinExistence type="predicted"/>
<dbReference type="GO" id="GO:0005085">
    <property type="term" value="F:guanyl-nucleotide exchange factor activity"/>
    <property type="evidence" value="ECO:0007669"/>
    <property type="project" value="InterPro"/>
</dbReference>
<feature type="domain" description="Response regulatory" evidence="4">
    <location>
        <begin position="1"/>
        <end position="207"/>
    </location>
</feature>
<dbReference type="GO" id="GO:0000160">
    <property type="term" value="P:phosphorelay signal transduction system"/>
    <property type="evidence" value="ECO:0007669"/>
    <property type="project" value="InterPro"/>
</dbReference>
<evidence type="ECO:0000313" key="6">
    <source>
        <dbReference type="Proteomes" id="UP000011083"/>
    </source>
</evidence>
<dbReference type="InterPro" id="IPR035899">
    <property type="entry name" value="DBL_dom_sf"/>
</dbReference>
<sequence length="422" mass="46612">MLRRLGHAADVANDGLEAVDAWRKKKYDLIFMDLQMPKMDGLAATRVILASCEEEDRGLVTPPPSPSLPLATSAYLASSRSPSPSLPRFSAAALRLSSSSPASSSTTSPLHHQLHHLVALIANHTITIIINITTIISTIITITIIIIAIITVIGVVGVGGVKRPQIIAVTANVYESDREACAEVGMVDFLGKPLLKSSLERCLRRARHRLAEERRPGSLAGRDARSAVYLEPLNAREHGIVTWEEINTMFSNIEDIWTLSKAFLEKLEQRARSWQDKETDEGHSDPIISDILIETFPMMRIYYPYCYNRDQASALRRQLVRTNPLWQSFVRLCQNRPECNNLDLAAFLIMPVQRIPRYQLLLKELIKYTSEGHVDKEGVTVALSIIASIAKEIDRYTCAVPQPSLSTTTSGAFGGGSGNDGA</sequence>
<dbReference type="InterPro" id="IPR000219">
    <property type="entry name" value="DH_dom"/>
</dbReference>
<dbReference type="InterPro" id="IPR011006">
    <property type="entry name" value="CheY-like_superfamily"/>
</dbReference>
<accession>L8H4A8</accession>
<dbReference type="SMART" id="SM00325">
    <property type="entry name" value="RhoGEF"/>
    <property type="match status" value="1"/>
</dbReference>
<dbReference type="SUPFAM" id="SSF48065">
    <property type="entry name" value="DBL homology domain (DH-domain)"/>
    <property type="match status" value="1"/>
</dbReference>
<dbReference type="PROSITE" id="PS00741">
    <property type="entry name" value="DH_1"/>
    <property type="match status" value="1"/>
</dbReference>
<dbReference type="VEuPathDB" id="AmoebaDB:ACA1_186350"/>
<dbReference type="PANTHER" id="PTHR12673">
    <property type="entry name" value="FACIOGENITAL DYSPLASIA PROTEIN"/>
    <property type="match status" value="1"/>
</dbReference>
<evidence type="ECO:0000313" key="5">
    <source>
        <dbReference type="EMBL" id="ELR20369.1"/>
    </source>
</evidence>
<feature type="modified residue" description="4-aspartylphosphate" evidence="1">
    <location>
        <position position="33"/>
    </location>
</feature>
<dbReference type="Gene3D" id="1.20.900.10">
    <property type="entry name" value="Dbl homology (DH) domain"/>
    <property type="match status" value="1"/>
</dbReference>
<dbReference type="Proteomes" id="UP000011083">
    <property type="component" value="Unassembled WGS sequence"/>
</dbReference>
<dbReference type="InterPro" id="IPR001331">
    <property type="entry name" value="GDS_CDC24_CS"/>
</dbReference>
<dbReference type="Pfam" id="PF00072">
    <property type="entry name" value="Response_reg"/>
    <property type="match status" value="1"/>
</dbReference>
<evidence type="ECO:0000256" key="1">
    <source>
        <dbReference type="PROSITE-ProRule" id="PRU00169"/>
    </source>
</evidence>
<dbReference type="InterPro" id="IPR001789">
    <property type="entry name" value="Sig_transdc_resp-reg_receiver"/>
</dbReference>
<dbReference type="KEGG" id="acan:ACA1_186350"/>
<dbReference type="PANTHER" id="PTHR12673:SF159">
    <property type="entry name" value="LD03170P"/>
    <property type="match status" value="1"/>
</dbReference>
<dbReference type="AlphaFoldDB" id="L8H4A8"/>
<feature type="transmembrane region" description="Helical" evidence="2">
    <location>
        <begin position="135"/>
        <end position="158"/>
    </location>
</feature>
<organism evidence="5 6">
    <name type="scientific">Acanthamoeba castellanii (strain ATCC 30010 / Neff)</name>
    <dbReference type="NCBI Taxonomy" id="1257118"/>
    <lineage>
        <taxon>Eukaryota</taxon>
        <taxon>Amoebozoa</taxon>
        <taxon>Discosea</taxon>
        <taxon>Longamoebia</taxon>
        <taxon>Centramoebida</taxon>
        <taxon>Acanthamoebidae</taxon>
        <taxon>Acanthamoeba</taxon>
    </lineage>
</organism>
<dbReference type="STRING" id="1257118.L8H4A8"/>
<gene>
    <name evidence="5" type="ORF">ACA1_186350</name>
</gene>
<keyword evidence="1" id="KW-0597">Phosphoprotein</keyword>
<reference evidence="5 6" key="1">
    <citation type="journal article" date="2013" name="Genome Biol.">
        <title>Genome of Acanthamoeba castellanii highlights extensive lateral gene transfer and early evolution of tyrosine kinase signaling.</title>
        <authorList>
            <person name="Clarke M."/>
            <person name="Lohan A.J."/>
            <person name="Liu B."/>
            <person name="Lagkouvardos I."/>
            <person name="Roy S."/>
            <person name="Zafar N."/>
            <person name="Bertelli C."/>
            <person name="Schilde C."/>
            <person name="Kianianmomeni A."/>
            <person name="Burglin T.R."/>
            <person name="Frech C."/>
            <person name="Turcotte B."/>
            <person name="Kopec K.O."/>
            <person name="Synnott J.M."/>
            <person name="Choo C."/>
            <person name="Paponov I."/>
            <person name="Finkler A."/>
            <person name="Soon Heng Tan C."/>
            <person name="Hutchins A.P."/>
            <person name="Weinmeier T."/>
            <person name="Rattei T."/>
            <person name="Chu J.S."/>
            <person name="Gimenez G."/>
            <person name="Irimia M."/>
            <person name="Rigden D.J."/>
            <person name="Fitzpatrick D.A."/>
            <person name="Lorenzo-Morales J."/>
            <person name="Bateman A."/>
            <person name="Chiu C.H."/>
            <person name="Tang P."/>
            <person name="Hegemann P."/>
            <person name="Fromm H."/>
            <person name="Raoult D."/>
            <person name="Greub G."/>
            <person name="Miranda-Saavedra D."/>
            <person name="Chen N."/>
            <person name="Nash P."/>
            <person name="Ginger M.L."/>
            <person name="Horn M."/>
            <person name="Schaap P."/>
            <person name="Caler L."/>
            <person name="Loftus B."/>
        </authorList>
    </citation>
    <scope>NUCLEOTIDE SEQUENCE [LARGE SCALE GENOMIC DNA]</scope>
    <source>
        <strain evidence="5 6">Neff</strain>
    </source>
</reference>
<keyword evidence="2" id="KW-1133">Transmembrane helix</keyword>
<dbReference type="CDD" id="cd00160">
    <property type="entry name" value="RhoGEF"/>
    <property type="match status" value="1"/>
</dbReference>
<evidence type="ECO:0000259" key="4">
    <source>
        <dbReference type="PROSITE" id="PS50110"/>
    </source>
</evidence>
<name>L8H4A8_ACACF</name>
<dbReference type="InterPro" id="IPR051092">
    <property type="entry name" value="FYVE_RhoGEF_PH"/>
</dbReference>
<dbReference type="CDD" id="cd17546">
    <property type="entry name" value="REC_hyHK_CKI1_RcsC-like"/>
    <property type="match status" value="1"/>
</dbReference>
<dbReference type="Gene3D" id="3.40.50.2300">
    <property type="match status" value="1"/>
</dbReference>
<dbReference type="Pfam" id="PF00621">
    <property type="entry name" value="RhoGEF"/>
    <property type="match status" value="1"/>
</dbReference>
<keyword evidence="2" id="KW-0812">Transmembrane</keyword>
<evidence type="ECO:0000256" key="2">
    <source>
        <dbReference type="SAM" id="Phobius"/>
    </source>
</evidence>
<dbReference type="GeneID" id="14921221"/>
<protein>
    <submittedName>
        <fullName evidence="5">RhoGEF domain containing protein</fullName>
    </submittedName>
</protein>
<dbReference type="EMBL" id="KB007920">
    <property type="protein sequence ID" value="ELR20369.1"/>
    <property type="molecule type" value="Genomic_DNA"/>
</dbReference>
<dbReference type="OrthoDB" id="20319at2759"/>
<evidence type="ECO:0000259" key="3">
    <source>
        <dbReference type="PROSITE" id="PS50010"/>
    </source>
</evidence>
<dbReference type="PROSITE" id="PS50010">
    <property type="entry name" value="DH_2"/>
    <property type="match status" value="1"/>
</dbReference>
<dbReference type="SUPFAM" id="SSF52172">
    <property type="entry name" value="CheY-like"/>
    <property type="match status" value="2"/>
</dbReference>
<feature type="domain" description="DH" evidence="3">
    <location>
        <begin position="229"/>
        <end position="396"/>
    </location>
</feature>
<dbReference type="PROSITE" id="PS50110">
    <property type="entry name" value="RESPONSE_REGULATORY"/>
    <property type="match status" value="1"/>
</dbReference>